<dbReference type="PANTHER" id="PTHR30420:SF1">
    <property type="entry name" value="ARGININE N-SUCCINYLTRANSFERASE"/>
    <property type="match status" value="1"/>
</dbReference>
<dbReference type="Proteomes" id="UP000315403">
    <property type="component" value="Unassembled WGS sequence"/>
</dbReference>
<dbReference type="InterPro" id="IPR016181">
    <property type="entry name" value="Acyl_CoA_acyltransferase"/>
</dbReference>
<proteinExistence type="predicted"/>
<evidence type="ECO:0000313" key="4">
    <source>
        <dbReference type="EMBL" id="TQN50863.1"/>
    </source>
</evidence>
<gene>
    <name evidence="4" type="primary">astA</name>
    <name evidence="4" type="ORF">DLNHIDIE_00720</name>
</gene>
<dbReference type="RefSeq" id="WP_010638132.1">
    <property type="nucleotide sequence ID" value="NZ_AFOH01000039.1"/>
</dbReference>
<organism evidence="4 5">
    <name type="scientific">Acidithiobacillus thiooxidans ATCC 19377</name>
    <dbReference type="NCBI Taxonomy" id="637390"/>
    <lineage>
        <taxon>Bacteria</taxon>
        <taxon>Pseudomonadati</taxon>
        <taxon>Pseudomonadota</taxon>
        <taxon>Acidithiobacillia</taxon>
        <taxon>Acidithiobacillales</taxon>
        <taxon>Acidithiobacillaceae</taxon>
        <taxon>Acidithiobacillus</taxon>
    </lineage>
</organism>
<keyword evidence="3 4" id="KW-0012">Acyltransferase</keyword>
<accession>A0A543Q3F3</accession>
<protein>
    <submittedName>
        <fullName evidence="4">Arginine N-succinyltransferase</fullName>
        <ecNumber evidence="4">2.3.1.109</ecNumber>
    </submittedName>
</protein>
<keyword evidence="1" id="KW-0056">Arginine metabolism</keyword>
<evidence type="ECO:0000256" key="3">
    <source>
        <dbReference type="ARBA" id="ARBA00023315"/>
    </source>
</evidence>
<dbReference type="PANTHER" id="PTHR30420">
    <property type="entry name" value="N-SUCCINYLARGININE DIHYDROLASE"/>
    <property type="match status" value="1"/>
</dbReference>
<comment type="caution">
    <text evidence="4">The sequence shown here is derived from an EMBL/GenBank/DDBJ whole genome shotgun (WGS) entry which is preliminary data.</text>
</comment>
<dbReference type="GO" id="GO:0006527">
    <property type="term" value="P:L-arginine catabolic process"/>
    <property type="evidence" value="ECO:0007669"/>
    <property type="project" value="InterPro"/>
</dbReference>
<dbReference type="InterPro" id="IPR007041">
    <property type="entry name" value="Arg_succinylTrfase_AstA/AruG"/>
</dbReference>
<dbReference type="GO" id="GO:0008791">
    <property type="term" value="F:arginine N-succinyltransferase activity"/>
    <property type="evidence" value="ECO:0007669"/>
    <property type="project" value="UniProtKB-EC"/>
</dbReference>
<dbReference type="Gene3D" id="2.40.40.20">
    <property type="match status" value="1"/>
</dbReference>
<sequence length="331" mass="37045">MYIRSVTESDLTSLYKLVERAPAGLTSLPRDQKILHEKIMQSVESEQAASGQEWQRILLVLFDPVEQCITGVSGLEREKSTAPHYTVDNKLERLRLDTTAISPVKLGSLLLGDTHRRRGFGGLLSKSRFLYLASLPEELSEYIHAELRGWVNNDDASPFWETLGYSLYGDNFSAIDHFRGSQPDAFAFHHLAAHEVPFSLLNQEVLAKMGQVHPDTKNALRMLEQENFGRTCHVDILDGGPIVRATTAEIATIRNSVICPVTEVSTNDLLSDRWMISNSHSKAFRACLHPAALREGMLHVHSQTLSTLKIQPGERVRAILKQSSKQGNIHD</sequence>
<keyword evidence="2 4" id="KW-0808">Transferase</keyword>
<dbReference type="EMBL" id="SZUV01000001">
    <property type="protein sequence ID" value="TQN50863.1"/>
    <property type="molecule type" value="Genomic_DNA"/>
</dbReference>
<dbReference type="Pfam" id="PF04958">
    <property type="entry name" value="AstA"/>
    <property type="match status" value="1"/>
</dbReference>
<evidence type="ECO:0000256" key="1">
    <source>
        <dbReference type="ARBA" id="ARBA00022503"/>
    </source>
</evidence>
<evidence type="ECO:0000256" key="2">
    <source>
        <dbReference type="ARBA" id="ARBA00022679"/>
    </source>
</evidence>
<dbReference type="SUPFAM" id="SSF55729">
    <property type="entry name" value="Acyl-CoA N-acyltransferases (Nat)"/>
    <property type="match status" value="1"/>
</dbReference>
<reference evidence="4 5" key="1">
    <citation type="submission" date="2019-03" db="EMBL/GenBank/DDBJ databases">
        <title>New insights into Acidothiobacillus thiooxidans sulfur metabolism through coupled gene expression, solution geochemistry, microscopy and spectroscopy analyses.</title>
        <authorList>
            <person name="Camacho D."/>
            <person name="Frazao R."/>
            <person name="Fouillen A."/>
            <person name="Nanci A."/>
            <person name="Lang B.F."/>
            <person name="Apte S.C."/>
            <person name="Baron C."/>
            <person name="Warren L.A."/>
        </authorList>
    </citation>
    <scope>NUCLEOTIDE SEQUENCE [LARGE SCALE GENOMIC DNA]</scope>
    <source>
        <strain evidence="4 5">ATCC 19377</strain>
    </source>
</reference>
<dbReference type="AlphaFoldDB" id="A0A543Q3F3"/>
<name>A0A543Q3F3_ACITH</name>
<dbReference type="EC" id="2.3.1.109" evidence="4"/>
<evidence type="ECO:0000313" key="5">
    <source>
        <dbReference type="Proteomes" id="UP000315403"/>
    </source>
</evidence>